<protein>
    <submittedName>
        <fullName evidence="1">Uncharacterized protein</fullName>
    </submittedName>
</protein>
<dbReference type="EnsemblMetazoa" id="AMEM009868-RA">
    <property type="protein sequence ID" value="AMEM009868-PA"/>
    <property type="gene ID" value="AMEM009868"/>
</dbReference>
<evidence type="ECO:0000313" key="2">
    <source>
        <dbReference type="Proteomes" id="UP000075903"/>
    </source>
</evidence>
<dbReference type="VEuPathDB" id="VectorBase:AMEM009868"/>
<proteinExistence type="predicted"/>
<keyword evidence="2" id="KW-1185">Reference proteome</keyword>
<reference evidence="1" key="1">
    <citation type="submission" date="2020-05" db="UniProtKB">
        <authorList>
            <consortium name="EnsemblMetazoa"/>
        </authorList>
    </citation>
    <scope>IDENTIFICATION</scope>
    <source>
        <strain evidence="1">MAF</strain>
    </source>
</reference>
<dbReference type="Proteomes" id="UP000075903">
    <property type="component" value="Unassembled WGS sequence"/>
</dbReference>
<name>A0A182V6W3_ANOME</name>
<sequence length="109" mass="11890">MTLPALLGLQPGDLHRSLRVGTAAHTVPLMGRLPGASVLAGRRPNPSRTFAIAMATAMMQRKTCPIAMASAGSYWDPPYAGGSHPRRHCCVFTLCTYYLYLHIKTLHNK</sequence>
<organism evidence="1 2">
    <name type="scientific">Anopheles merus</name>
    <name type="common">Mosquito</name>
    <dbReference type="NCBI Taxonomy" id="30066"/>
    <lineage>
        <taxon>Eukaryota</taxon>
        <taxon>Metazoa</taxon>
        <taxon>Ecdysozoa</taxon>
        <taxon>Arthropoda</taxon>
        <taxon>Hexapoda</taxon>
        <taxon>Insecta</taxon>
        <taxon>Pterygota</taxon>
        <taxon>Neoptera</taxon>
        <taxon>Endopterygota</taxon>
        <taxon>Diptera</taxon>
        <taxon>Nematocera</taxon>
        <taxon>Culicoidea</taxon>
        <taxon>Culicidae</taxon>
        <taxon>Anophelinae</taxon>
        <taxon>Anopheles</taxon>
    </lineage>
</organism>
<evidence type="ECO:0000313" key="1">
    <source>
        <dbReference type="EnsemblMetazoa" id="AMEM009868-PA"/>
    </source>
</evidence>
<dbReference type="AlphaFoldDB" id="A0A182V6W3"/>
<accession>A0A182V6W3</accession>